<dbReference type="Proteomes" id="UP001066276">
    <property type="component" value="Chromosome 5"/>
</dbReference>
<accession>A0AAV7RJ46</accession>
<dbReference type="AlphaFoldDB" id="A0AAV7RJ46"/>
<keyword evidence="2" id="KW-1185">Reference proteome</keyword>
<comment type="caution">
    <text evidence="1">The sequence shown here is derived from an EMBL/GenBank/DDBJ whole genome shotgun (WGS) entry which is preliminary data.</text>
</comment>
<evidence type="ECO:0000313" key="1">
    <source>
        <dbReference type="EMBL" id="KAJ1151495.1"/>
    </source>
</evidence>
<sequence>MARIRVRATESEECGPQAQEVVEERCVVRFLPCAVFPVTGEVALTELRPRKTGQAGRACHLNGKANLRRNLFAVGALTIFCKEPHSVMLDLAM</sequence>
<gene>
    <name evidence="1" type="ORF">NDU88_004275</name>
</gene>
<organism evidence="1 2">
    <name type="scientific">Pleurodeles waltl</name>
    <name type="common">Iberian ribbed newt</name>
    <dbReference type="NCBI Taxonomy" id="8319"/>
    <lineage>
        <taxon>Eukaryota</taxon>
        <taxon>Metazoa</taxon>
        <taxon>Chordata</taxon>
        <taxon>Craniata</taxon>
        <taxon>Vertebrata</taxon>
        <taxon>Euteleostomi</taxon>
        <taxon>Amphibia</taxon>
        <taxon>Batrachia</taxon>
        <taxon>Caudata</taxon>
        <taxon>Salamandroidea</taxon>
        <taxon>Salamandridae</taxon>
        <taxon>Pleurodelinae</taxon>
        <taxon>Pleurodeles</taxon>
    </lineage>
</organism>
<dbReference type="EMBL" id="JANPWB010000009">
    <property type="protein sequence ID" value="KAJ1151495.1"/>
    <property type="molecule type" value="Genomic_DNA"/>
</dbReference>
<proteinExistence type="predicted"/>
<reference evidence="1" key="1">
    <citation type="journal article" date="2022" name="bioRxiv">
        <title>Sequencing and chromosome-scale assembly of the giantPleurodeles waltlgenome.</title>
        <authorList>
            <person name="Brown T."/>
            <person name="Elewa A."/>
            <person name="Iarovenko S."/>
            <person name="Subramanian E."/>
            <person name="Araus A.J."/>
            <person name="Petzold A."/>
            <person name="Susuki M."/>
            <person name="Suzuki K.-i.T."/>
            <person name="Hayashi T."/>
            <person name="Toyoda A."/>
            <person name="Oliveira C."/>
            <person name="Osipova E."/>
            <person name="Leigh N.D."/>
            <person name="Simon A."/>
            <person name="Yun M.H."/>
        </authorList>
    </citation>
    <scope>NUCLEOTIDE SEQUENCE</scope>
    <source>
        <strain evidence="1">20211129_DDA</strain>
        <tissue evidence="1">Liver</tissue>
    </source>
</reference>
<name>A0AAV7RJ46_PLEWA</name>
<evidence type="ECO:0000313" key="2">
    <source>
        <dbReference type="Proteomes" id="UP001066276"/>
    </source>
</evidence>
<protein>
    <submittedName>
        <fullName evidence="1">Uncharacterized protein</fullName>
    </submittedName>
</protein>